<organism evidence="6 7">
    <name type="scientific">Catharus ustulatus</name>
    <name type="common">Russet-backed thrush</name>
    <name type="synonym">Hylocichla ustulatus</name>
    <dbReference type="NCBI Taxonomy" id="91951"/>
    <lineage>
        <taxon>Eukaryota</taxon>
        <taxon>Metazoa</taxon>
        <taxon>Chordata</taxon>
        <taxon>Craniata</taxon>
        <taxon>Vertebrata</taxon>
        <taxon>Euteleostomi</taxon>
        <taxon>Archelosauria</taxon>
        <taxon>Archosauria</taxon>
        <taxon>Dinosauria</taxon>
        <taxon>Saurischia</taxon>
        <taxon>Theropoda</taxon>
        <taxon>Coelurosauria</taxon>
        <taxon>Aves</taxon>
        <taxon>Neognathae</taxon>
        <taxon>Neoaves</taxon>
        <taxon>Telluraves</taxon>
        <taxon>Australaves</taxon>
        <taxon>Passeriformes</taxon>
        <taxon>Turdidae</taxon>
        <taxon>Catharus</taxon>
    </lineage>
</organism>
<dbReference type="InterPro" id="IPR019398">
    <property type="entry name" value="Pre-rRNA_process_TSR2"/>
</dbReference>
<dbReference type="Pfam" id="PF10273">
    <property type="entry name" value="WGG"/>
    <property type="match status" value="1"/>
</dbReference>
<proteinExistence type="inferred from homology"/>
<reference evidence="6" key="1">
    <citation type="submission" date="2020-10" db="EMBL/GenBank/DDBJ databases">
        <title>Catharus ustulatus (Swainson's thrush) genome, bCatUst1, primary haplotype v2.</title>
        <authorList>
            <person name="Delmore K."/>
            <person name="Vafadar M."/>
            <person name="Formenti G."/>
            <person name="Chow W."/>
            <person name="Pelan S."/>
            <person name="Howe K."/>
            <person name="Rhie A."/>
            <person name="Mountcastle J."/>
            <person name="Haase B."/>
            <person name="Fedrigo O."/>
            <person name="Jarvis E.D."/>
        </authorList>
    </citation>
    <scope>NUCLEOTIDE SEQUENCE [LARGE SCALE GENOMIC DNA]</scope>
</reference>
<evidence type="ECO:0000256" key="1">
    <source>
        <dbReference type="ARBA" id="ARBA00002210"/>
    </source>
</evidence>
<dbReference type="Ensembl" id="ENSCUST00005020545.1">
    <property type="protein sequence ID" value="ENSCUSP00005019799.1"/>
    <property type="gene ID" value="ENSCUSG00005012637.1"/>
</dbReference>
<evidence type="ECO:0000256" key="5">
    <source>
        <dbReference type="SAM" id="MobiDB-lite"/>
    </source>
</evidence>
<dbReference type="Proteomes" id="UP000694563">
    <property type="component" value="Chromosome 32"/>
</dbReference>
<comment type="function">
    <text evidence="1">May be involved in 20S pre-rRNA processing.</text>
</comment>
<protein>
    <recommendedName>
        <fullName evidence="3">Pre-rRNA-processing protein TSR2 homolog</fullName>
    </recommendedName>
</protein>
<comment type="similarity">
    <text evidence="2">Belongs to the TSR2 family.</text>
</comment>
<dbReference type="PANTHER" id="PTHR21250">
    <property type="entry name" value="PRE-RRNA-PROCESSING PROTEIN TSR2 HOMOLOG"/>
    <property type="match status" value="1"/>
</dbReference>
<feature type="compositionally biased region" description="Pro residues" evidence="5">
    <location>
        <begin position="266"/>
        <end position="278"/>
    </location>
</feature>
<accession>A0A8C3V1C7</accession>
<evidence type="ECO:0000313" key="7">
    <source>
        <dbReference type="Proteomes" id="UP000694563"/>
    </source>
</evidence>
<dbReference type="GO" id="GO:0006364">
    <property type="term" value="P:rRNA processing"/>
    <property type="evidence" value="ECO:0007669"/>
    <property type="project" value="UniProtKB-KW"/>
</dbReference>
<reference evidence="6" key="3">
    <citation type="submission" date="2025-09" db="UniProtKB">
        <authorList>
            <consortium name="Ensembl"/>
        </authorList>
    </citation>
    <scope>IDENTIFICATION</scope>
</reference>
<feature type="compositionally biased region" description="Polar residues" evidence="5">
    <location>
        <begin position="179"/>
        <end position="198"/>
    </location>
</feature>
<keyword evidence="4" id="KW-0698">rRNA processing</keyword>
<evidence type="ECO:0000313" key="6">
    <source>
        <dbReference type="Ensembl" id="ENSCUSP00005019799.1"/>
    </source>
</evidence>
<sequence length="301" mass="31622">MAAPGVEARALFAEGVRAVLGGWAALQLAVAQGFGGPQGAEKAAWLSSALLDFFTQNADLEQEEVEDFLAEVMDNEFDTVVEDGSLEQVGSQYGPVWTSVLPAAPLAAPSTAQFVLRLPTYHPPDPSQYIPVTCPVPHITPRPIPVDPSALLPPPSTPQSHTSLLHPSQAHPSHLPKPTHQSQTHPSRSQCSFTSSQYTPVPHITPPPIPVHVCPPVQVSRELVTLFARARGGDVGGVGAALGALARRGPALAAALASARPGGDPQSPPGTPPTAPRSPPERGGQQEEEEESDEEEEEVRG</sequence>
<keyword evidence="7" id="KW-1185">Reference proteome</keyword>
<evidence type="ECO:0000256" key="3">
    <source>
        <dbReference type="ARBA" id="ARBA00017551"/>
    </source>
</evidence>
<feature type="compositionally biased region" description="Pro residues" evidence="5">
    <location>
        <begin position="145"/>
        <end position="157"/>
    </location>
</feature>
<feature type="region of interest" description="Disordered" evidence="5">
    <location>
        <begin position="145"/>
        <end position="199"/>
    </location>
</feature>
<feature type="compositionally biased region" description="Acidic residues" evidence="5">
    <location>
        <begin position="286"/>
        <end position="301"/>
    </location>
</feature>
<evidence type="ECO:0000256" key="4">
    <source>
        <dbReference type="ARBA" id="ARBA00022552"/>
    </source>
</evidence>
<dbReference type="AlphaFoldDB" id="A0A8C3V1C7"/>
<feature type="region of interest" description="Disordered" evidence="5">
    <location>
        <begin position="255"/>
        <end position="301"/>
    </location>
</feature>
<feature type="compositionally biased region" description="Low complexity" evidence="5">
    <location>
        <begin position="255"/>
        <end position="265"/>
    </location>
</feature>
<name>A0A8C3V1C7_CATUS</name>
<reference evidence="6" key="2">
    <citation type="submission" date="2025-08" db="UniProtKB">
        <authorList>
            <consortium name="Ensembl"/>
        </authorList>
    </citation>
    <scope>IDENTIFICATION</scope>
</reference>
<evidence type="ECO:0000256" key="2">
    <source>
        <dbReference type="ARBA" id="ARBA00006524"/>
    </source>
</evidence>